<name>A0A940T3Z5_9MICO</name>
<sequence>MTTNPTILDVFHKQMAAYGERNVEQLMTTFSEDCVLQDMADPAAPFEGHAAARGFLVDYFADLANVDVNITKVAQNEDTVFGELDVTADWVSEPFSPESPRRVNFKYVIVDTFRDGLVVHERFYWDSESLQKQLVVSEDA</sequence>
<gene>
    <name evidence="2" type="ORF">JOF28_001934</name>
</gene>
<keyword evidence="3" id="KW-1185">Reference proteome</keyword>
<organism evidence="2 3">
    <name type="scientific">Leucobacter exalbidus</name>
    <dbReference type="NCBI Taxonomy" id="662960"/>
    <lineage>
        <taxon>Bacteria</taxon>
        <taxon>Bacillati</taxon>
        <taxon>Actinomycetota</taxon>
        <taxon>Actinomycetes</taxon>
        <taxon>Micrococcales</taxon>
        <taxon>Microbacteriaceae</taxon>
        <taxon>Leucobacter</taxon>
    </lineage>
</organism>
<dbReference type="Proteomes" id="UP000675163">
    <property type="component" value="Unassembled WGS sequence"/>
</dbReference>
<dbReference type="AlphaFoldDB" id="A0A940T3Z5"/>
<dbReference type="InterPro" id="IPR037401">
    <property type="entry name" value="SnoaL-like"/>
</dbReference>
<evidence type="ECO:0000259" key="1">
    <source>
        <dbReference type="Pfam" id="PF12680"/>
    </source>
</evidence>
<dbReference type="RefSeq" id="WP_209705568.1">
    <property type="nucleotide sequence ID" value="NZ_JAFIDA010000001.1"/>
</dbReference>
<evidence type="ECO:0000313" key="2">
    <source>
        <dbReference type="EMBL" id="MBP1326702.1"/>
    </source>
</evidence>
<dbReference type="SUPFAM" id="SSF54427">
    <property type="entry name" value="NTF2-like"/>
    <property type="match status" value="1"/>
</dbReference>
<protein>
    <recommendedName>
        <fullName evidence="1">SnoaL-like domain-containing protein</fullName>
    </recommendedName>
</protein>
<reference evidence="2" key="1">
    <citation type="submission" date="2021-02" db="EMBL/GenBank/DDBJ databases">
        <title>Sequencing the genomes of 1000 actinobacteria strains.</title>
        <authorList>
            <person name="Klenk H.-P."/>
        </authorList>
    </citation>
    <scope>NUCLEOTIDE SEQUENCE</scope>
    <source>
        <strain evidence="2">DSM 22850</strain>
    </source>
</reference>
<dbReference type="Pfam" id="PF12680">
    <property type="entry name" value="SnoaL_2"/>
    <property type="match status" value="1"/>
</dbReference>
<accession>A0A940T3Z5</accession>
<dbReference type="InterPro" id="IPR032710">
    <property type="entry name" value="NTF2-like_dom_sf"/>
</dbReference>
<feature type="domain" description="SnoaL-like" evidence="1">
    <location>
        <begin position="14"/>
        <end position="120"/>
    </location>
</feature>
<proteinExistence type="predicted"/>
<dbReference type="EMBL" id="JAFIDA010000001">
    <property type="protein sequence ID" value="MBP1326702.1"/>
    <property type="molecule type" value="Genomic_DNA"/>
</dbReference>
<dbReference type="Gene3D" id="3.10.450.50">
    <property type="match status" value="1"/>
</dbReference>
<comment type="caution">
    <text evidence="2">The sequence shown here is derived from an EMBL/GenBank/DDBJ whole genome shotgun (WGS) entry which is preliminary data.</text>
</comment>
<evidence type="ECO:0000313" key="3">
    <source>
        <dbReference type="Proteomes" id="UP000675163"/>
    </source>
</evidence>